<proteinExistence type="inferred from homology"/>
<sequence length="195" mass="20691">MAETQERLSPAIRPRTAARVAAVQALFQIEQGADAPENVIRQFVTHRFGTPLSGETFEEGHIPEADIHLFTEITRRASATSSRRAALLSETLPASWPVNRLDPVLRAILVAAIAELDAPEAPPAGVVINEYLDVAHGFFSGDETKLVNGVLDGVAKRLRREGEGGVETEDAAEATAGAVSTDETGAPDDANGEQA</sequence>
<evidence type="ECO:0000256" key="6">
    <source>
        <dbReference type="SAM" id="MobiDB-lite"/>
    </source>
</evidence>
<dbReference type="AlphaFoldDB" id="A0A511XCP7"/>
<comment type="similarity">
    <text evidence="1">Belongs to the NusB family.</text>
</comment>
<dbReference type="STRING" id="1120919.GCA_000429165_02634"/>
<dbReference type="PANTHER" id="PTHR11078">
    <property type="entry name" value="N UTILIZATION SUBSTANCE PROTEIN B-RELATED"/>
    <property type="match status" value="1"/>
</dbReference>
<gene>
    <name evidence="8" type="ORF">ANI02nite_25350</name>
</gene>
<dbReference type="EMBL" id="BJYF01000019">
    <property type="protein sequence ID" value="GEN60651.1"/>
    <property type="molecule type" value="Genomic_DNA"/>
</dbReference>
<accession>A0A511XCP7</accession>
<name>A0A511XCP7_9PROT</name>
<keyword evidence="5" id="KW-0804">Transcription</keyword>
<dbReference type="GO" id="GO:0003723">
    <property type="term" value="F:RNA binding"/>
    <property type="evidence" value="ECO:0007669"/>
    <property type="project" value="UniProtKB-KW"/>
</dbReference>
<evidence type="ECO:0000313" key="8">
    <source>
        <dbReference type="EMBL" id="GEN60651.1"/>
    </source>
</evidence>
<dbReference type="PANTHER" id="PTHR11078:SF3">
    <property type="entry name" value="ANTITERMINATION NUSB DOMAIN-CONTAINING PROTEIN"/>
    <property type="match status" value="1"/>
</dbReference>
<dbReference type="OrthoDB" id="9797817at2"/>
<protein>
    <recommendedName>
        <fullName evidence="7">NusB/RsmB/TIM44 domain-containing protein</fullName>
    </recommendedName>
</protein>
<evidence type="ECO:0000256" key="1">
    <source>
        <dbReference type="ARBA" id="ARBA00005952"/>
    </source>
</evidence>
<dbReference type="InterPro" id="IPR011605">
    <property type="entry name" value="NusB_fam"/>
</dbReference>
<dbReference type="GO" id="GO:0005829">
    <property type="term" value="C:cytosol"/>
    <property type="evidence" value="ECO:0007669"/>
    <property type="project" value="TreeGrafter"/>
</dbReference>
<dbReference type="NCBIfam" id="TIGR01951">
    <property type="entry name" value="nusB"/>
    <property type="match status" value="1"/>
</dbReference>
<keyword evidence="2" id="KW-0889">Transcription antitermination</keyword>
<dbReference type="RefSeq" id="WP_051292278.1">
    <property type="nucleotide sequence ID" value="NZ_AUBI01000010.1"/>
</dbReference>
<keyword evidence="4" id="KW-0805">Transcription regulation</keyword>
<evidence type="ECO:0000256" key="4">
    <source>
        <dbReference type="ARBA" id="ARBA00023015"/>
    </source>
</evidence>
<dbReference type="Pfam" id="PF01029">
    <property type="entry name" value="NusB"/>
    <property type="match status" value="1"/>
</dbReference>
<keyword evidence="9" id="KW-1185">Reference proteome</keyword>
<reference evidence="8 9" key="1">
    <citation type="submission" date="2019-07" db="EMBL/GenBank/DDBJ databases">
        <title>Whole genome shotgun sequence of Acetobacter nitrogenifigens NBRC 105050.</title>
        <authorList>
            <person name="Hosoyama A."/>
            <person name="Uohara A."/>
            <person name="Ohji S."/>
            <person name="Ichikawa N."/>
        </authorList>
    </citation>
    <scope>NUCLEOTIDE SEQUENCE [LARGE SCALE GENOMIC DNA]</scope>
    <source>
        <strain evidence="8 9">NBRC 105050</strain>
    </source>
</reference>
<dbReference type="GO" id="GO:0031564">
    <property type="term" value="P:transcription antitermination"/>
    <property type="evidence" value="ECO:0007669"/>
    <property type="project" value="UniProtKB-KW"/>
</dbReference>
<dbReference type="InterPro" id="IPR035926">
    <property type="entry name" value="NusB-like_sf"/>
</dbReference>
<feature type="domain" description="NusB/RsmB/TIM44" evidence="7">
    <location>
        <begin position="17"/>
        <end position="156"/>
    </location>
</feature>
<keyword evidence="3" id="KW-0694">RNA-binding</keyword>
<organism evidence="8 9">
    <name type="scientific">Acetobacter nitrogenifigens DSM 23921 = NBRC 105050</name>
    <dbReference type="NCBI Taxonomy" id="1120919"/>
    <lineage>
        <taxon>Bacteria</taxon>
        <taxon>Pseudomonadati</taxon>
        <taxon>Pseudomonadota</taxon>
        <taxon>Alphaproteobacteria</taxon>
        <taxon>Acetobacterales</taxon>
        <taxon>Acetobacteraceae</taxon>
        <taxon>Acetobacter</taxon>
    </lineage>
</organism>
<dbReference type="SUPFAM" id="SSF48013">
    <property type="entry name" value="NusB-like"/>
    <property type="match status" value="1"/>
</dbReference>
<dbReference type="GO" id="GO:0006353">
    <property type="term" value="P:DNA-templated transcription termination"/>
    <property type="evidence" value="ECO:0007669"/>
    <property type="project" value="InterPro"/>
</dbReference>
<comment type="caution">
    <text evidence="8">The sequence shown here is derived from an EMBL/GenBank/DDBJ whole genome shotgun (WGS) entry which is preliminary data.</text>
</comment>
<evidence type="ECO:0000256" key="5">
    <source>
        <dbReference type="ARBA" id="ARBA00023163"/>
    </source>
</evidence>
<evidence type="ECO:0000256" key="3">
    <source>
        <dbReference type="ARBA" id="ARBA00022884"/>
    </source>
</evidence>
<evidence type="ECO:0000313" key="9">
    <source>
        <dbReference type="Proteomes" id="UP000321635"/>
    </source>
</evidence>
<dbReference type="InterPro" id="IPR006027">
    <property type="entry name" value="NusB_RsmB_TIM44"/>
</dbReference>
<evidence type="ECO:0000259" key="7">
    <source>
        <dbReference type="Pfam" id="PF01029"/>
    </source>
</evidence>
<dbReference type="Proteomes" id="UP000321635">
    <property type="component" value="Unassembled WGS sequence"/>
</dbReference>
<evidence type="ECO:0000256" key="2">
    <source>
        <dbReference type="ARBA" id="ARBA00022814"/>
    </source>
</evidence>
<dbReference type="Gene3D" id="1.10.940.10">
    <property type="entry name" value="NusB-like"/>
    <property type="match status" value="1"/>
</dbReference>
<feature type="region of interest" description="Disordered" evidence="6">
    <location>
        <begin position="159"/>
        <end position="195"/>
    </location>
</feature>